<comment type="caution">
    <text evidence="3">The sequence shown here is derived from an EMBL/GenBank/DDBJ whole genome shotgun (WGS) entry which is preliminary data.</text>
</comment>
<evidence type="ECO:0000256" key="1">
    <source>
        <dbReference type="SAM" id="MobiDB-lite"/>
    </source>
</evidence>
<accession>A0A9X0HID5</accession>
<feature type="region of interest" description="Disordered" evidence="1">
    <location>
        <begin position="29"/>
        <end position="92"/>
    </location>
</feature>
<gene>
    <name evidence="3" type="ORF">ASU33_03495</name>
</gene>
<dbReference type="OrthoDB" id="886878at2"/>
<organism evidence="3 4">
    <name type="scientific">Solirubrum puertoriconensis</name>
    <dbReference type="NCBI Taxonomy" id="1751427"/>
    <lineage>
        <taxon>Bacteria</taxon>
        <taxon>Pseudomonadati</taxon>
        <taxon>Bacteroidota</taxon>
        <taxon>Cytophagia</taxon>
        <taxon>Cytophagales</taxon>
    </lineage>
</organism>
<feature type="signal peptide" evidence="2">
    <location>
        <begin position="1"/>
        <end position="21"/>
    </location>
</feature>
<sequence length="92" mass="9953">MNTSSNLLRPFSYLGAALLLAAGLTACSTGTESGDTNVERGHEKIALDPGARHPSGGVDSTRMQRDTATSFRERQYQNARNRKDRNNDGIAD</sequence>
<keyword evidence="2" id="KW-0732">Signal</keyword>
<feature type="compositionally biased region" description="Basic and acidic residues" evidence="1">
    <location>
        <begin position="37"/>
        <end position="46"/>
    </location>
</feature>
<reference evidence="3 4" key="1">
    <citation type="submission" date="2015-11" db="EMBL/GenBank/DDBJ databases">
        <title>Solirubrum puertoriconensis gen. nov. an environmental bacteria isolated in Puerto Rico.</title>
        <authorList>
            <person name="Cuebas-Irizarry M.F."/>
            <person name="Montalvo-Rodriguez R."/>
        </authorList>
    </citation>
    <scope>NUCLEOTIDE SEQUENCE [LARGE SCALE GENOMIC DNA]</scope>
    <source>
        <strain evidence="3 4">MC1A</strain>
    </source>
</reference>
<proteinExistence type="predicted"/>
<evidence type="ECO:0000256" key="2">
    <source>
        <dbReference type="SAM" id="SignalP"/>
    </source>
</evidence>
<dbReference type="EMBL" id="LNAL01000008">
    <property type="protein sequence ID" value="KUG06433.1"/>
    <property type="molecule type" value="Genomic_DNA"/>
</dbReference>
<evidence type="ECO:0008006" key="5">
    <source>
        <dbReference type="Google" id="ProtNLM"/>
    </source>
</evidence>
<dbReference type="RefSeq" id="WP_059072130.1">
    <property type="nucleotide sequence ID" value="NZ_LNAL01000008.1"/>
</dbReference>
<evidence type="ECO:0000313" key="3">
    <source>
        <dbReference type="EMBL" id="KUG06433.1"/>
    </source>
</evidence>
<dbReference type="Proteomes" id="UP000054223">
    <property type="component" value="Unassembled WGS sequence"/>
</dbReference>
<dbReference type="AlphaFoldDB" id="A0A9X0HID5"/>
<evidence type="ECO:0000313" key="4">
    <source>
        <dbReference type="Proteomes" id="UP000054223"/>
    </source>
</evidence>
<keyword evidence="4" id="KW-1185">Reference proteome</keyword>
<protein>
    <recommendedName>
        <fullName evidence="5">Lipoprotein</fullName>
    </recommendedName>
</protein>
<name>A0A9X0HID5_SOLP1</name>
<feature type="chain" id="PRO_5040720068" description="Lipoprotein" evidence="2">
    <location>
        <begin position="22"/>
        <end position="92"/>
    </location>
</feature>